<sequence length="559" mass="61004">MRRSIRGNRILAQPYRELVWLGYLTLPPEAGEDRRLVWAHRLAAAVLSRVGPQDELELRRVFLRRALRVRLMPWTGRLSPVEAMPAVISAADLEFTRELNTLSAPGRAAYALTMLENRPSGQAVEILAGAGVTDPVAAVREVRELEKRLTLEGRAMRRPAVDPTLARIYGRPLYRLRLLGIAALTACTAVVVVQQLDVDRPVVANVPAQDTVARARAGSWRAGTELDLTTWAPRGSLVGDEDLIRRAQRAWGPGRVQLVFAGQIDQARVVLLARPGQVARFTSAEGADKLEVFAAPRTKPDGTSPLKLSDDRYLLPPWVREASVASLSGAAPRWRALKIRDGVTERVAAAGSGRCWQGPVLRLRAPEIAHGMPYTMIDFGRLTLANAYYQPPPPAEINRYGPHELDSLPQGFSAWKALGCAVKRPAGEIESAMAWEFWAGALPEGVDGRWICLRLADTGGGSSVQGVLLGTRKGRVTSTVTASRPGGWDCSRLRRDVVAGVSWKAPSGKRYFVAGGSRRVVEISLDGRESDGRLVTRTTGRTPRLAGVNELGEKVPVLR</sequence>
<evidence type="ECO:0000313" key="2">
    <source>
        <dbReference type="Proteomes" id="UP000530928"/>
    </source>
</evidence>
<dbReference type="Proteomes" id="UP000530928">
    <property type="component" value="Unassembled WGS sequence"/>
</dbReference>
<protein>
    <submittedName>
        <fullName evidence="1">Uncharacterized protein</fullName>
    </submittedName>
</protein>
<comment type="caution">
    <text evidence="1">The sequence shown here is derived from an EMBL/GenBank/DDBJ whole genome shotgun (WGS) entry which is preliminary data.</text>
</comment>
<evidence type="ECO:0000313" key="1">
    <source>
        <dbReference type="EMBL" id="MBA2896796.1"/>
    </source>
</evidence>
<gene>
    <name evidence="1" type="ORF">HNR30_008187</name>
</gene>
<reference evidence="1 2" key="1">
    <citation type="submission" date="2020-07" db="EMBL/GenBank/DDBJ databases">
        <title>Genomic Encyclopedia of Type Strains, Phase IV (KMG-IV): sequencing the most valuable type-strain genomes for metagenomic binning, comparative biology and taxonomic classification.</title>
        <authorList>
            <person name="Goeker M."/>
        </authorList>
    </citation>
    <scope>NUCLEOTIDE SEQUENCE [LARGE SCALE GENOMIC DNA]</scope>
    <source>
        <strain evidence="1 2">DSM 45533</strain>
    </source>
</reference>
<name>A0A7W0CT16_9ACTN</name>
<organism evidence="1 2">
    <name type="scientific">Nonomuraea soli</name>
    <dbReference type="NCBI Taxonomy" id="1032476"/>
    <lineage>
        <taxon>Bacteria</taxon>
        <taxon>Bacillati</taxon>
        <taxon>Actinomycetota</taxon>
        <taxon>Actinomycetes</taxon>
        <taxon>Streptosporangiales</taxon>
        <taxon>Streptosporangiaceae</taxon>
        <taxon>Nonomuraea</taxon>
    </lineage>
</organism>
<accession>A0A7W0CT16</accession>
<proteinExistence type="predicted"/>
<dbReference type="AlphaFoldDB" id="A0A7W0CT16"/>
<dbReference type="EMBL" id="JACDUR010000009">
    <property type="protein sequence ID" value="MBA2896796.1"/>
    <property type="molecule type" value="Genomic_DNA"/>
</dbReference>
<dbReference type="RefSeq" id="WP_181615495.1">
    <property type="nucleotide sequence ID" value="NZ_BAABAM010000008.1"/>
</dbReference>
<keyword evidence="2" id="KW-1185">Reference proteome</keyword>